<dbReference type="GeneID" id="27696933"/>
<name>A0A0D2EZS2_CLAB1</name>
<gene>
    <name evidence="2" type="ORF">Z519_04005</name>
</gene>
<dbReference type="EMBL" id="KN846984">
    <property type="protein sequence ID" value="KIW95421.1"/>
    <property type="molecule type" value="Genomic_DNA"/>
</dbReference>
<evidence type="ECO:0000259" key="1">
    <source>
        <dbReference type="Pfam" id="PF12697"/>
    </source>
</evidence>
<evidence type="ECO:0000313" key="3">
    <source>
        <dbReference type="Proteomes" id="UP000053789"/>
    </source>
</evidence>
<dbReference type="InterPro" id="IPR052897">
    <property type="entry name" value="Sec-Metab_Biosynth_Hydrolase"/>
</dbReference>
<dbReference type="Proteomes" id="UP000053789">
    <property type="component" value="Unassembled WGS sequence"/>
</dbReference>
<dbReference type="HOGENOM" id="CLU_046066_1_1_1"/>
<dbReference type="SUPFAM" id="SSF53474">
    <property type="entry name" value="alpha/beta-Hydrolases"/>
    <property type="match status" value="1"/>
</dbReference>
<organism evidence="2 3">
    <name type="scientific">Cladophialophora bantiana (strain ATCC 10958 / CBS 173.52 / CDC B-1940 / NIH 8579)</name>
    <name type="common">Xylohypha bantiana</name>
    <dbReference type="NCBI Taxonomy" id="1442370"/>
    <lineage>
        <taxon>Eukaryota</taxon>
        <taxon>Fungi</taxon>
        <taxon>Dikarya</taxon>
        <taxon>Ascomycota</taxon>
        <taxon>Pezizomycotina</taxon>
        <taxon>Eurotiomycetes</taxon>
        <taxon>Chaetothyriomycetidae</taxon>
        <taxon>Chaetothyriales</taxon>
        <taxon>Herpotrichiellaceae</taxon>
        <taxon>Cladophialophora</taxon>
    </lineage>
</organism>
<dbReference type="RefSeq" id="XP_016622090.1">
    <property type="nucleotide sequence ID" value="XM_016761752.1"/>
</dbReference>
<dbReference type="Gene3D" id="3.40.50.1820">
    <property type="entry name" value="alpha/beta hydrolase"/>
    <property type="match status" value="1"/>
</dbReference>
<reference evidence="2" key="1">
    <citation type="submission" date="2015-01" db="EMBL/GenBank/DDBJ databases">
        <title>The Genome Sequence of Cladophialophora bantiana CBS 173.52.</title>
        <authorList>
            <consortium name="The Broad Institute Genomics Platform"/>
            <person name="Cuomo C."/>
            <person name="de Hoog S."/>
            <person name="Gorbushina A."/>
            <person name="Stielow B."/>
            <person name="Teixiera M."/>
            <person name="Abouelleil A."/>
            <person name="Chapman S.B."/>
            <person name="Priest M."/>
            <person name="Young S.K."/>
            <person name="Wortman J."/>
            <person name="Nusbaum C."/>
            <person name="Birren B."/>
        </authorList>
    </citation>
    <scope>NUCLEOTIDE SEQUENCE [LARGE SCALE GENOMIC DNA]</scope>
    <source>
        <strain evidence="2">CBS 173.52</strain>
    </source>
</reference>
<dbReference type="Pfam" id="PF12697">
    <property type="entry name" value="Abhydrolase_6"/>
    <property type="match status" value="1"/>
</dbReference>
<protein>
    <recommendedName>
        <fullName evidence="1">AB hydrolase-1 domain-containing protein</fullName>
    </recommendedName>
</protein>
<evidence type="ECO:0000313" key="2">
    <source>
        <dbReference type="EMBL" id="KIW95421.1"/>
    </source>
</evidence>
<dbReference type="InterPro" id="IPR000073">
    <property type="entry name" value="AB_hydrolase_1"/>
</dbReference>
<feature type="domain" description="AB hydrolase-1" evidence="1">
    <location>
        <begin position="7"/>
        <end position="254"/>
    </location>
</feature>
<dbReference type="PANTHER" id="PTHR37017:SF11">
    <property type="entry name" value="ESTERASE_LIPASE_THIOESTERASE DOMAIN-CONTAINING PROTEIN"/>
    <property type="match status" value="1"/>
</dbReference>
<accession>A0A0D2EZS2</accession>
<dbReference type="InterPro" id="IPR029058">
    <property type="entry name" value="AB_hydrolase_fold"/>
</dbReference>
<proteinExistence type="predicted"/>
<sequence>MSSSPTLIFCHGAWHTPEYWDTVKNELQNKGYKCLAPMIIYNGEEKPAQSMTVVVDALQEVIAEETGLGNDVVLVNHSMGGIAGCSAVKGFTRKDPSKRKTEKSGHVSGLVQLTAWTPLEHETSLADIGEDFARRNPGVTIPRMKMTNNDEGWTVLQGNPAEHFYNDMPPEDAEKWVSKLIKFSTAMRPARDSVYAGWRDVPVWYLVCTMDMAIRKELQEDMVQRLRELGADITTRECEAGHSPMLSKPGETVAFIEDAVRAFSA</sequence>
<dbReference type="OrthoDB" id="408373at2759"/>
<dbReference type="PANTHER" id="PTHR37017">
    <property type="entry name" value="AB HYDROLASE-1 DOMAIN-CONTAINING PROTEIN-RELATED"/>
    <property type="match status" value="1"/>
</dbReference>
<dbReference type="AlphaFoldDB" id="A0A0D2EZS2"/>
<keyword evidence="3" id="KW-1185">Reference proteome</keyword>
<dbReference type="VEuPathDB" id="FungiDB:Z519_04005"/>